<keyword evidence="1" id="KW-1133">Transmembrane helix</keyword>
<dbReference type="OrthoDB" id="5289914at2"/>
<evidence type="ECO:0000259" key="2">
    <source>
        <dbReference type="Pfam" id="PF07584"/>
    </source>
</evidence>
<dbReference type="PANTHER" id="PTHR37464:SF1">
    <property type="entry name" value="BLL2463 PROTEIN"/>
    <property type="match status" value="1"/>
</dbReference>
<feature type="domain" description="Aerotolerance regulator N-terminal" evidence="2">
    <location>
        <begin position="1"/>
        <end position="80"/>
    </location>
</feature>
<dbReference type="eggNOG" id="COG2304">
    <property type="taxonomic scope" value="Bacteria"/>
</dbReference>
<keyword evidence="1" id="KW-0472">Membrane</keyword>
<dbReference type="AlphaFoldDB" id="B8E1N9"/>
<reference evidence="5" key="1">
    <citation type="journal article" date="2016" name="Front. Microbiol.">
        <title>The complete genome sequence of hyperthermophile Dictyoglomus turgidum DSM 6724 reveals a specialized carbohydrate fermentor.</title>
        <authorList>
            <person name="Brumm P.J."/>
            <person name="Gowda K."/>
            <person name="Robb F.T."/>
            <person name="Mead D.A."/>
        </authorList>
    </citation>
    <scope>NUCLEOTIDE SEQUENCE [LARGE SCALE GENOMIC DNA]</scope>
    <source>
        <strain evidence="5">DSM 6724 / Z-1310</strain>
    </source>
</reference>
<dbReference type="InParanoid" id="B8E1N9"/>
<keyword evidence="1" id="KW-0812">Transmembrane</keyword>
<name>B8E1N9_DICTD</name>
<dbReference type="InterPro" id="IPR036465">
    <property type="entry name" value="vWFA_dom_sf"/>
</dbReference>
<organism evidence="4 5">
    <name type="scientific">Dictyoglomus turgidum (strain DSM 6724 / Z-1310)</name>
    <dbReference type="NCBI Taxonomy" id="515635"/>
    <lineage>
        <taxon>Bacteria</taxon>
        <taxon>Pseudomonadati</taxon>
        <taxon>Dictyoglomota</taxon>
        <taxon>Dictyoglomia</taxon>
        <taxon>Dictyoglomales</taxon>
        <taxon>Dictyoglomaceae</taxon>
        <taxon>Dictyoglomus</taxon>
    </lineage>
</organism>
<gene>
    <name evidence="4" type="ordered locus">Dtur_0235</name>
</gene>
<feature type="domain" description="VWFA" evidence="3">
    <location>
        <begin position="92"/>
        <end position="191"/>
    </location>
</feature>
<evidence type="ECO:0000313" key="4">
    <source>
        <dbReference type="EMBL" id="ACK41564.1"/>
    </source>
</evidence>
<dbReference type="Pfam" id="PF13519">
    <property type="entry name" value="VWA_2"/>
    <property type="match status" value="1"/>
</dbReference>
<feature type="transmembrane region" description="Helical" evidence="1">
    <location>
        <begin position="61"/>
        <end position="78"/>
    </location>
</feature>
<protein>
    <recommendedName>
        <fullName evidence="6">VWA domain-containing protein</fullName>
    </recommendedName>
</protein>
<dbReference type="PANTHER" id="PTHR37464">
    <property type="entry name" value="BLL2463 PROTEIN"/>
    <property type="match status" value="1"/>
</dbReference>
<dbReference type="InterPro" id="IPR002035">
    <property type="entry name" value="VWF_A"/>
</dbReference>
<dbReference type="RefSeq" id="WP_012582649.1">
    <property type="nucleotide sequence ID" value="NC_011661.1"/>
</dbReference>
<evidence type="ECO:0000313" key="5">
    <source>
        <dbReference type="Proteomes" id="UP000007719"/>
    </source>
</evidence>
<keyword evidence="5" id="KW-1185">Reference proteome</keyword>
<dbReference type="SUPFAM" id="SSF53300">
    <property type="entry name" value="vWA-like"/>
    <property type="match status" value="1"/>
</dbReference>
<dbReference type="KEGG" id="dtu:Dtur_0235"/>
<evidence type="ECO:0000256" key="1">
    <source>
        <dbReference type="SAM" id="Phobius"/>
    </source>
</evidence>
<dbReference type="Proteomes" id="UP000007719">
    <property type="component" value="Chromosome"/>
</dbReference>
<evidence type="ECO:0000259" key="3">
    <source>
        <dbReference type="Pfam" id="PF13519"/>
    </source>
</evidence>
<accession>B8E1N9</accession>
<feature type="transmembrane region" description="Helical" evidence="1">
    <location>
        <begin position="535"/>
        <end position="555"/>
    </location>
</feature>
<feature type="transmembrane region" description="Helical" evidence="1">
    <location>
        <begin position="6"/>
        <end position="26"/>
    </location>
</feature>
<dbReference type="EMBL" id="CP001251">
    <property type="protein sequence ID" value="ACK41564.1"/>
    <property type="molecule type" value="Genomic_DNA"/>
</dbReference>
<sequence>MSLKFLNPLFLSLLSLEILVIILYLIKPKRLRLKVPSLILWEKVLKEEPIGRWFKKLPKNLILLLQILTLLFIILYLSKPILSFERILGRPTIFILDSSASMTSEDIFPSRFERAKIEIINLSKNIHNKISLIIAKDKPYLLTSAGKNSDLERILSSEKPFLGEGNINSAITYAENLFPKESCDIHIFTDGTEELNIPKNSQNNYFIHVIGKKGRNLGIIDGRVFQKNERISQIFLKIGNFSDKSEEVPITVKESGKNIIKTRAYLQPKEIKTLTFEMPLLKGKIEASLDIKDDLSEDNTAYFYIPDFSHKILMVSMGNPFLEKALRSIPDTKVEIKRDIMNIEFKNYDFFIFDGLIPYFQFPGKFLFIGGYPGIDPNKIEKIGKVKILSWEDHPILRFVQLYGIQIDNAYIFKDEKLRPIIYSTRGPVGYYLKEDNMEGIILSFDLLSTSWIYRDSFPLFIYNLLKYMLSYDPQKQVQENLNFTGFYENPEDKKIYAINLFSQKESTIEPQITSQEVILAKKRPKEKAYVNLDLSYIFLFFALIAIIFEMFLYMGGRIYT</sequence>
<dbReference type="STRING" id="515635.Dtur_0235"/>
<dbReference type="Pfam" id="PF07584">
    <property type="entry name" value="BatA"/>
    <property type="match status" value="1"/>
</dbReference>
<evidence type="ECO:0008006" key="6">
    <source>
        <dbReference type="Google" id="ProtNLM"/>
    </source>
</evidence>
<dbReference type="Gene3D" id="3.40.50.410">
    <property type="entry name" value="von Willebrand factor, type A domain"/>
    <property type="match status" value="1"/>
</dbReference>
<dbReference type="EnsemblBacteria" id="ACK41564">
    <property type="protein sequence ID" value="ACK41564"/>
    <property type="gene ID" value="Dtur_0235"/>
</dbReference>
<dbReference type="HOGENOM" id="CLU_485504_0_0_0"/>
<dbReference type="InterPro" id="IPR024163">
    <property type="entry name" value="Aerotolerance_reg_N"/>
</dbReference>
<proteinExistence type="predicted"/>